<evidence type="ECO:0000313" key="16">
    <source>
        <dbReference type="Proteomes" id="UP000191272"/>
    </source>
</evidence>
<feature type="domain" description="Peripheral subunit-binding (PSBD)" evidence="13">
    <location>
        <begin position="106"/>
        <end position="143"/>
    </location>
</feature>
<keyword evidence="8 11" id="KW-0450">Lipoyl</keyword>
<dbReference type="Gene3D" id="3.30.559.10">
    <property type="entry name" value="Chloramphenicol acetyltransferase-like domain"/>
    <property type="match status" value="1"/>
</dbReference>
<evidence type="ECO:0000259" key="13">
    <source>
        <dbReference type="PROSITE" id="PS51826"/>
    </source>
</evidence>
<name>A0AAW6ZHZ7_NEIMU</name>
<dbReference type="Pfam" id="PF02817">
    <property type="entry name" value="E3_binding"/>
    <property type="match status" value="1"/>
</dbReference>
<dbReference type="RefSeq" id="WP_049224490.1">
    <property type="nucleotide sequence ID" value="NZ_CP020452.2"/>
</dbReference>
<reference evidence="14" key="2">
    <citation type="submission" date="2017-12" db="EMBL/GenBank/DDBJ databases">
        <title>FDA dAtabase for Regulatory Grade micrObial Sequences (FDA-ARGOS): Supporting development and validation of Infectious Disease Dx tests.</title>
        <authorList>
            <person name="Campos J."/>
            <person name="Goldberg B."/>
            <person name="Tallon L."/>
            <person name="Sadzewicz L."/>
            <person name="Sengamalay N."/>
            <person name="Ott S."/>
            <person name="Godinez A."/>
            <person name="Nagaraj S."/>
            <person name="Vyas G."/>
            <person name="Aluvathingal J."/>
            <person name="Nadendla S."/>
            <person name="Geyer C."/>
            <person name="Nandy P."/>
            <person name="Hobson J."/>
            <person name="Sichtig H."/>
        </authorList>
    </citation>
    <scope>NUCLEOTIDE SEQUENCE</scope>
    <source>
        <strain evidence="14">FDAARGOS_260</strain>
    </source>
</reference>
<dbReference type="InterPro" id="IPR006255">
    <property type="entry name" value="SucB"/>
</dbReference>
<dbReference type="NCBIfam" id="TIGR01347">
    <property type="entry name" value="sucB"/>
    <property type="match status" value="1"/>
</dbReference>
<dbReference type="SUPFAM" id="SSF47005">
    <property type="entry name" value="Peripheral subunit-binding domain of 2-oxo acid dehydrogenase complex"/>
    <property type="match status" value="1"/>
</dbReference>
<dbReference type="InterPro" id="IPR011053">
    <property type="entry name" value="Single_hybrid_motif"/>
</dbReference>
<keyword evidence="9 11" id="KW-0012">Acyltransferase</keyword>
<dbReference type="GO" id="GO:0033512">
    <property type="term" value="P:L-lysine catabolic process to acetyl-CoA via saccharopine"/>
    <property type="evidence" value="ECO:0007669"/>
    <property type="project" value="UniProtKB-UniRule"/>
</dbReference>
<dbReference type="Gene3D" id="2.40.50.100">
    <property type="match status" value="1"/>
</dbReference>
<comment type="function">
    <text evidence="1 11">E2 component of the 2-oxoglutarate dehydrogenase (OGDH) complex which catalyzes the second step in the conversion of 2-oxoglutarate to succinyl-CoA and CO(2).</text>
</comment>
<dbReference type="Pfam" id="PF00364">
    <property type="entry name" value="Biotin_lipoyl"/>
    <property type="match status" value="1"/>
</dbReference>
<dbReference type="EC" id="2.3.1.61" evidence="4 11"/>
<dbReference type="GO" id="GO:0006099">
    <property type="term" value="P:tricarboxylic acid cycle"/>
    <property type="evidence" value="ECO:0007669"/>
    <property type="project" value="UniProtKB-UniRule"/>
</dbReference>
<keyword evidence="7 11" id="KW-0808">Transferase</keyword>
<evidence type="ECO:0000256" key="4">
    <source>
        <dbReference type="ARBA" id="ARBA00012945"/>
    </source>
</evidence>
<dbReference type="FunFam" id="3.30.559.10:FF:000007">
    <property type="entry name" value="Dihydrolipoamide acetyltransferase component of pyruvate dehydrogenase complex"/>
    <property type="match status" value="1"/>
</dbReference>
<dbReference type="PANTHER" id="PTHR43416:SF5">
    <property type="entry name" value="DIHYDROLIPOYLLYSINE-RESIDUE SUCCINYLTRANSFERASE COMPONENT OF 2-OXOGLUTARATE DEHYDROGENASE COMPLEX, MITOCHONDRIAL"/>
    <property type="match status" value="1"/>
</dbReference>
<evidence type="ECO:0000256" key="6">
    <source>
        <dbReference type="ARBA" id="ARBA00022532"/>
    </source>
</evidence>
<sequence length="395" mass="41745">MIIDVKVPMLSESVSEGTLLEWKKKVGEAVARDEILIDIETDKVVLEVPSPQAGVLVEIIAQNGETVAAEQVLARIDTAATASASAEAPAAAPAPEAAPAAAQTNAAMPAAAKLAAETGVDVNALQGSGRDGRVLKEDVQNATAKPAAAPAVASVPAPVPAGARPEQRVPMSRLRARVAERLLASQQENAILTTFNEVNMKPIMDLRAKYKEKFEKEHGVKLGFMSFFVKAAVAALKKYPVVNASVDGSDIVYHGYFDIGIAIGSPRGLVVPILRDADQMSIADIEQAIVDYAKKAKDGKIALEDLTGGTFSITNGGTFGSMMSTPIINPPQSAILGMHATKERAVVENGQVVVRPMMYLALSYDHRIIDGREAVLTLVAIKDALEDPARLLLDL</sequence>
<keyword evidence="6 11" id="KW-0816">Tricarboxylic acid cycle</keyword>
<evidence type="ECO:0000256" key="3">
    <source>
        <dbReference type="ARBA" id="ARBA00007317"/>
    </source>
</evidence>
<dbReference type="InterPro" id="IPR050537">
    <property type="entry name" value="2-oxoacid_dehydrogenase"/>
</dbReference>
<dbReference type="NCBIfam" id="NF004309">
    <property type="entry name" value="PRK05704.1"/>
    <property type="match status" value="1"/>
</dbReference>
<reference evidence="16" key="1">
    <citation type="submission" date="2017-03" db="EMBL/GenBank/DDBJ databases">
        <title>FDA dAtabase for Regulatory Grade micrObial Sequences (FDA-ARGOS): Supporting development and validation of Infectious Disease Dx tests.</title>
        <authorList>
            <person name="Campos J."/>
            <person name="Goldberg B."/>
            <person name="Tallon L."/>
            <person name="Sadzewicz L."/>
            <person name="Sengamalay N."/>
            <person name="Ott S."/>
            <person name="Godinez A."/>
            <person name="Nagaraj S."/>
            <person name="Vyas G."/>
            <person name="Aluvathingal J."/>
            <person name="Nadendla S."/>
            <person name="Geyer C."/>
            <person name="Nandy P."/>
            <person name="Hobson J."/>
            <person name="Sichtig H."/>
        </authorList>
    </citation>
    <scope>NUCLEOTIDE SEQUENCE [LARGE SCALE GENOMIC DNA]</scope>
    <source>
        <strain evidence="16">FDAARGOS_260</strain>
    </source>
</reference>
<dbReference type="Proteomes" id="UP001240589">
    <property type="component" value="Unassembled WGS sequence"/>
</dbReference>
<dbReference type="PROSITE" id="PS00189">
    <property type="entry name" value="LIPOYL"/>
    <property type="match status" value="1"/>
</dbReference>
<comment type="cofactor">
    <cofactor evidence="11">
        <name>(R)-lipoate</name>
        <dbReference type="ChEBI" id="CHEBI:83088"/>
    </cofactor>
    <text evidence="11">Binds 1 lipoyl cofactor covalently.</text>
</comment>
<dbReference type="GO" id="GO:0005829">
    <property type="term" value="C:cytosol"/>
    <property type="evidence" value="ECO:0007669"/>
    <property type="project" value="TreeGrafter"/>
</dbReference>
<evidence type="ECO:0000256" key="5">
    <source>
        <dbReference type="ARBA" id="ARBA00019511"/>
    </source>
</evidence>
<dbReference type="InterPro" id="IPR000089">
    <property type="entry name" value="Biotin_lipoyl"/>
</dbReference>
<evidence type="ECO:0000256" key="9">
    <source>
        <dbReference type="ARBA" id="ARBA00023315"/>
    </source>
</evidence>
<dbReference type="CDD" id="cd06849">
    <property type="entry name" value="lipoyl_domain"/>
    <property type="match status" value="1"/>
</dbReference>
<organism evidence="15 17">
    <name type="scientific">Neisseria mucosa</name>
    <dbReference type="NCBI Taxonomy" id="488"/>
    <lineage>
        <taxon>Bacteria</taxon>
        <taxon>Pseudomonadati</taxon>
        <taxon>Pseudomonadota</taxon>
        <taxon>Betaproteobacteria</taxon>
        <taxon>Neisseriales</taxon>
        <taxon>Neisseriaceae</taxon>
        <taxon>Neisseria</taxon>
    </lineage>
</organism>
<comment type="catalytic activity">
    <reaction evidence="10 11">
        <text>N(6)-[(R)-dihydrolipoyl]-L-lysyl-[protein] + succinyl-CoA = N(6)-[(R)-S(8)-succinyldihydrolipoyl]-L-lysyl-[protein] + CoA</text>
        <dbReference type="Rhea" id="RHEA:15213"/>
        <dbReference type="Rhea" id="RHEA-COMP:10475"/>
        <dbReference type="Rhea" id="RHEA-COMP:20092"/>
        <dbReference type="ChEBI" id="CHEBI:57287"/>
        <dbReference type="ChEBI" id="CHEBI:57292"/>
        <dbReference type="ChEBI" id="CHEBI:83100"/>
        <dbReference type="ChEBI" id="CHEBI:83120"/>
        <dbReference type="EC" id="2.3.1.61"/>
    </reaction>
</comment>
<dbReference type="Pfam" id="PF00198">
    <property type="entry name" value="2-oxoacid_dh"/>
    <property type="match status" value="1"/>
</dbReference>
<evidence type="ECO:0000256" key="8">
    <source>
        <dbReference type="ARBA" id="ARBA00022823"/>
    </source>
</evidence>
<evidence type="ECO:0000313" key="15">
    <source>
        <dbReference type="EMBL" id="MDK8361583.1"/>
    </source>
</evidence>
<protein>
    <recommendedName>
        <fullName evidence="5 11">Dihydrolipoyllysine-residue succinyltransferase component of 2-oxoglutarate dehydrogenase complex</fullName>
        <ecNumber evidence="4 11">2.3.1.61</ecNumber>
    </recommendedName>
    <alternativeName>
        <fullName evidence="11">2-oxoglutarate dehydrogenase complex component E2</fullName>
    </alternativeName>
</protein>
<dbReference type="PROSITE" id="PS51826">
    <property type="entry name" value="PSBD"/>
    <property type="match status" value="1"/>
</dbReference>
<evidence type="ECO:0000256" key="7">
    <source>
        <dbReference type="ARBA" id="ARBA00022679"/>
    </source>
</evidence>
<dbReference type="PROSITE" id="PS50968">
    <property type="entry name" value="BIOTINYL_LIPOYL"/>
    <property type="match status" value="1"/>
</dbReference>
<dbReference type="SUPFAM" id="SSF52777">
    <property type="entry name" value="CoA-dependent acyltransferases"/>
    <property type="match status" value="1"/>
</dbReference>
<evidence type="ECO:0000256" key="1">
    <source>
        <dbReference type="ARBA" id="ARBA00004052"/>
    </source>
</evidence>
<evidence type="ECO:0000256" key="11">
    <source>
        <dbReference type="RuleBase" id="RU361138"/>
    </source>
</evidence>
<gene>
    <name evidence="15" type="primary">odhB</name>
    <name evidence="14" type="ORF">A6J88_12575</name>
    <name evidence="15" type="ORF">QP792_05115</name>
</gene>
<dbReference type="InterPro" id="IPR003016">
    <property type="entry name" value="2-oxoA_DH_lipoyl-BS"/>
</dbReference>
<dbReference type="EMBL" id="CP020452">
    <property type="protein sequence ID" value="ARC51925.1"/>
    <property type="molecule type" value="Genomic_DNA"/>
</dbReference>
<dbReference type="GO" id="GO:0004149">
    <property type="term" value="F:dihydrolipoyllysine-residue succinyltransferase activity"/>
    <property type="evidence" value="ECO:0007669"/>
    <property type="project" value="UniProtKB-UniRule"/>
</dbReference>
<dbReference type="InterPro" id="IPR004167">
    <property type="entry name" value="PSBD"/>
</dbReference>
<dbReference type="GO" id="GO:0045252">
    <property type="term" value="C:oxoglutarate dehydrogenase complex"/>
    <property type="evidence" value="ECO:0007669"/>
    <property type="project" value="UniProtKB-UniRule"/>
</dbReference>
<dbReference type="Gene3D" id="4.10.320.10">
    <property type="entry name" value="E3-binding domain"/>
    <property type="match status" value="1"/>
</dbReference>
<dbReference type="InterPro" id="IPR023213">
    <property type="entry name" value="CAT-like_dom_sf"/>
</dbReference>
<comment type="pathway">
    <text evidence="2 11">Amino-acid degradation; L-lysine degradation via saccharopine pathway; glutaryl-CoA from L-lysine: step 6/6.</text>
</comment>
<evidence type="ECO:0000256" key="2">
    <source>
        <dbReference type="ARBA" id="ARBA00005145"/>
    </source>
</evidence>
<dbReference type="PANTHER" id="PTHR43416">
    <property type="entry name" value="DIHYDROLIPOYLLYSINE-RESIDUE SUCCINYLTRANSFERASE COMPONENT OF 2-OXOGLUTARATE DEHYDROGENASE COMPLEX, MITOCHONDRIAL-RELATED"/>
    <property type="match status" value="1"/>
</dbReference>
<dbReference type="InterPro" id="IPR036625">
    <property type="entry name" value="E3-bd_dom_sf"/>
</dbReference>
<dbReference type="KEGG" id="nmj:NM96_06940"/>
<feature type="domain" description="Lipoyl-binding" evidence="12">
    <location>
        <begin position="2"/>
        <end position="77"/>
    </location>
</feature>
<dbReference type="Proteomes" id="UP000191272">
    <property type="component" value="Chromosome"/>
</dbReference>
<dbReference type="AlphaFoldDB" id="A0AAW6ZHZ7"/>
<accession>A0AAW6ZHZ7</accession>
<evidence type="ECO:0000256" key="10">
    <source>
        <dbReference type="ARBA" id="ARBA00052761"/>
    </source>
</evidence>
<evidence type="ECO:0000313" key="17">
    <source>
        <dbReference type="Proteomes" id="UP001240589"/>
    </source>
</evidence>
<dbReference type="InterPro" id="IPR001078">
    <property type="entry name" value="2-oxoacid_DH_actylTfrase"/>
</dbReference>
<dbReference type="SUPFAM" id="SSF51230">
    <property type="entry name" value="Single hybrid motif"/>
    <property type="match status" value="1"/>
</dbReference>
<proteinExistence type="inferred from homology"/>
<keyword evidence="16" id="KW-1185">Reference proteome</keyword>
<comment type="similarity">
    <text evidence="3 11">Belongs to the 2-oxoacid dehydrogenase family.</text>
</comment>
<evidence type="ECO:0000259" key="12">
    <source>
        <dbReference type="PROSITE" id="PS50968"/>
    </source>
</evidence>
<dbReference type="EMBL" id="JASPBL010000019">
    <property type="protein sequence ID" value="MDK8361583.1"/>
    <property type="molecule type" value="Genomic_DNA"/>
</dbReference>
<evidence type="ECO:0000313" key="14">
    <source>
        <dbReference type="EMBL" id="ARC51925.1"/>
    </source>
</evidence>
<reference evidence="15" key="3">
    <citation type="submission" date="2023-05" db="EMBL/GenBank/DDBJ databases">
        <title>Genomic Catalog of Human Bladder Bacteria.</title>
        <authorList>
            <person name="Du J."/>
        </authorList>
    </citation>
    <scope>NUCLEOTIDE SEQUENCE</scope>
    <source>
        <strain evidence="15">UMB7974B</strain>
    </source>
</reference>